<dbReference type="GO" id="GO:0004252">
    <property type="term" value="F:serine-type endopeptidase activity"/>
    <property type="evidence" value="ECO:0007669"/>
    <property type="project" value="InterPro"/>
</dbReference>
<feature type="chain" id="PRO_5007573265" description="Penicillin-insensitive murein endopeptidase" evidence="9">
    <location>
        <begin position="21"/>
        <end position="523"/>
    </location>
</feature>
<feature type="compositionally biased region" description="Pro residues" evidence="8">
    <location>
        <begin position="273"/>
        <end position="282"/>
    </location>
</feature>
<dbReference type="Proteomes" id="UP000075391">
    <property type="component" value="Unassembled WGS sequence"/>
</dbReference>
<dbReference type="GO" id="GO:0006508">
    <property type="term" value="P:proteolysis"/>
    <property type="evidence" value="ECO:0007669"/>
    <property type="project" value="UniProtKB-KW"/>
</dbReference>
<evidence type="ECO:0000256" key="7">
    <source>
        <dbReference type="ARBA" id="ARBA00023049"/>
    </source>
</evidence>
<evidence type="ECO:0000256" key="6">
    <source>
        <dbReference type="ARBA" id="ARBA00022833"/>
    </source>
</evidence>
<keyword evidence="5" id="KW-0378">Hydrolase</keyword>
<evidence type="ECO:0000313" key="10">
    <source>
        <dbReference type="EMBL" id="KYG64478.1"/>
    </source>
</evidence>
<feature type="compositionally biased region" description="Basic and acidic residues" evidence="8">
    <location>
        <begin position="204"/>
        <end position="272"/>
    </location>
</feature>
<organism evidence="10 11">
    <name type="scientific">Bdellovibrio bacteriovorus</name>
    <dbReference type="NCBI Taxonomy" id="959"/>
    <lineage>
        <taxon>Bacteria</taxon>
        <taxon>Pseudomonadati</taxon>
        <taxon>Bdellovibrionota</taxon>
        <taxon>Bdellovibrionia</taxon>
        <taxon>Bdellovibrionales</taxon>
        <taxon>Pseudobdellovibrionaceae</taxon>
        <taxon>Bdellovibrio</taxon>
    </lineage>
</organism>
<feature type="signal peptide" evidence="9">
    <location>
        <begin position="1"/>
        <end position="20"/>
    </location>
</feature>
<evidence type="ECO:0000256" key="1">
    <source>
        <dbReference type="ARBA" id="ARBA00022670"/>
    </source>
</evidence>
<keyword evidence="7" id="KW-0482">Metalloprotease</keyword>
<dbReference type="EMBL" id="LUKF01000012">
    <property type="protein sequence ID" value="KYG64478.1"/>
    <property type="molecule type" value="Genomic_DNA"/>
</dbReference>
<feature type="compositionally biased region" description="Basic and acidic residues" evidence="8">
    <location>
        <begin position="283"/>
        <end position="310"/>
    </location>
</feature>
<dbReference type="PROSITE" id="PS51257">
    <property type="entry name" value="PROKAR_LIPOPROTEIN"/>
    <property type="match status" value="1"/>
</dbReference>
<dbReference type="RefSeq" id="WP_063243462.1">
    <property type="nucleotide sequence ID" value="NZ_LUKF01000012.1"/>
</dbReference>
<evidence type="ECO:0000256" key="3">
    <source>
        <dbReference type="ARBA" id="ARBA00022729"/>
    </source>
</evidence>
<feature type="compositionally biased region" description="Basic and acidic residues" evidence="8">
    <location>
        <begin position="155"/>
        <end position="172"/>
    </location>
</feature>
<keyword evidence="2" id="KW-0479">Metal-binding</keyword>
<evidence type="ECO:0000313" key="11">
    <source>
        <dbReference type="Proteomes" id="UP000075391"/>
    </source>
</evidence>
<keyword evidence="1" id="KW-0645">Protease</keyword>
<dbReference type="InterPro" id="IPR005073">
    <property type="entry name" value="Peptidase_M74"/>
</dbReference>
<feature type="region of interest" description="Disordered" evidence="8">
    <location>
        <begin position="155"/>
        <end position="316"/>
    </location>
</feature>
<dbReference type="OrthoDB" id="5290895at2"/>
<evidence type="ECO:0000256" key="8">
    <source>
        <dbReference type="SAM" id="MobiDB-lite"/>
    </source>
</evidence>
<evidence type="ECO:0000256" key="9">
    <source>
        <dbReference type="SAM" id="SignalP"/>
    </source>
</evidence>
<dbReference type="GO" id="GO:0030288">
    <property type="term" value="C:outer membrane-bounded periplasmic space"/>
    <property type="evidence" value="ECO:0007669"/>
    <property type="project" value="InterPro"/>
</dbReference>
<dbReference type="InterPro" id="IPR009045">
    <property type="entry name" value="Zn_M74/Hedgehog-like"/>
</dbReference>
<reference evidence="10 11" key="1">
    <citation type="submission" date="2016-03" db="EMBL/GenBank/DDBJ databases">
        <authorList>
            <person name="Ploux O."/>
        </authorList>
    </citation>
    <scope>NUCLEOTIDE SEQUENCE [LARGE SCALE GENOMIC DNA]</scope>
    <source>
        <strain evidence="10 11">BER2</strain>
    </source>
</reference>
<keyword evidence="4" id="KW-0574">Periplasm</keyword>
<comment type="caution">
    <text evidence="10">The sequence shown here is derived from an EMBL/GenBank/DDBJ whole genome shotgun (WGS) entry which is preliminary data.</text>
</comment>
<evidence type="ECO:0000256" key="2">
    <source>
        <dbReference type="ARBA" id="ARBA00022723"/>
    </source>
</evidence>
<sequence length="523" mass="58610">MKSRLFTLIFTLPLIITACAPDQRDQGSTPVTTYEPPRPTVVEQDGYKIASGATRLVDTSVVFDATTKAMTLKGKIEYLPVRGQSLQMIDVDLAGLVDQDGFINLRSARKEVSLPQGVQLAAKATCLSEEGTCHSSFIDIYLYADGLIYHHQIESHQEAPKKDSAEEKKEEPTSPEQTEPEDELESEGGADEVEGDPGHYVGSVKEDIENLLDVKPEPKKDEPKKEEPKSGEPKKEEPKKEEPEAETPKKDEPKKDEPKKDEPKKQEPKPETPKIPVPTPRPETPKKDEPKKEEPKKEEPATDSKPEIKKVSQAIGPVNQGRLENAMNILRYQETHEPTGFKVMRPARLTHFATNELGYIVTQMGLFTKKEMPGYVMSIGDLSREKGGKLGSHKSHQNGLDADVALFFNNKSFQGFFASAVAVDKPHANWMEEEQWKLFKHVVKTNLIDRIFIHKVLKKSLCNIAIKNGELQKGKNEGLAYETLRRLIADTDHHNHFHLRVKCSSAQVRCRQMAEPAHGSGCF</sequence>
<dbReference type="SUPFAM" id="SSF55166">
    <property type="entry name" value="Hedgehog/DD-peptidase"/>
    <property type="match status" value="1"/>
</dbReference>
<evidence type="ECO:0000256" key="4">
    <source>
        <dbReference type="ARBA" id="ARBA00022764"/>
    </source>
</evidence>
<accession>A0A150WKM4</accession>
<feature type="compositionally biased region" description="Acidic residues" evidence="8">
    <location>
        <begin position="178"/>
        <end position="195"/>
    </location>
</feature>
<evidence type="ECO:0000256" key="5">
    <source>
        <dbReference type="ARBA" id="ARBA00022801"/>
    </source>
</evidence>
<dbReference type="GO" id="GO:0008237">
    <property type="term" value="F:metallopeptidase activity"/>
    <property type="evidence" value="ECO:0007669"/>
    <property type="project" value="UniProtKB-KW"/>
</dbReference>
<dbReference type="GO" id="GO:0046872">
    <property type="term" value="F:metal ion binding"/>
    <property type="evidence" value="ECO:0007669"/>
    <property type="project" value="UniProtKB-KW"/>
</dbReference>
<dbReference type="Pfam" id="PF03411">
    <property type="entry name" value="Peptidase_M74"/>
    <property type="match status" value="1"/>
</dbReference>
<dbReference type="Gene3D" id="3.30.1380.10">
    <property type="match status" value="1"/>
</dbReference>
<dbReference type="AlphaFoldDB" id="A0A150WKM4"/>
<evidence type="ECO:0008006" key="12">
    <source>
        <dbReference type="Google" id="ProtNLM"/>
    </source>
</evidence>
<proteinExistence type="predicted"/>
<keyword evidence="6" id="KW-0862">Zinc</keyword>
<gene>
    <name evidence="10" type="ORF">AZI85_03425</name>
</gene>
<protein>
    <recommendedName>
        <fullName evidence="12">Penicillin-insensitive murein endopeptidase</fullName>
    </recommendedName>
</protein>
<keyword evidence="3 9" id="KW-0732">Signal</keyword>
<name>A0A150WKM4_BDEBC</name>